<evidence type="ECO:0000313" key="3">
    <source>
        <dbReference type="Proteomes" id="UP000827092"/>
    </source>
</evidence>
<dbReference type="PANTHER" id="PTHR10933">
    <property type="entry name" value="IMMUNOGLOBULIN-BINDING PROTEIN 1"/>
    <property type="match status" value="1"/>
</dbReference>
<dbReference type="InterPro" id="IPR007304">
    <property type="entry name" value="TAP46-like"/>
</dbReference>
<dbReference type="GO" id="GO:0005829">
    <property type="term" value="C:cytosol"/>
    <property type="evidence" value="ECO:0007669"/>
    <property type="project" value="TreeGrafter"/>
</dbReference>
<accession>A0AAV6U4Z9</accession>
<dbReference type="GO" id="GO:0035303">
    <property type="term" value="P:regulation of dephosphorylation"/>
    <property type="evidence" value="ECO:0007669"/>
    <property type="project" value="TreeGrafter"/>
</dbReference>
<proteinExistence type="predicted"/>
<comment type="caution">
    <text evidence="2">The sequence shown here is derived from an EMBL/GenBank/DDBJ whole genome shotgun (WGS) entry which is preliminary data.</text>
</comment>
<sequence length="371" mass="42722">MSTSDMKDVLKSLSTLCLGSVDEQSGAELGKIFETCTLLKLIIDNCSTSSSDDKIQVAVHVCIQALEKCTMMVNELGLFSNNETADELQTSSMKYLLLPAYLGSFHLLLKPKDGEDRLSNVQKADVYFKDYILRCTNYELCGTSSKDLKDIFDCEEASETQKESSTDPELRRRKKIERFKRRKVLEDKEKLLSRALGRADAEDSIREFYLTLIEKWLIIAEEELENSEKEKELLNWRAMTGENKFQKVKKRPDVQPLKPIIITKNEVQKQVFGLGYPSIPVLTVNDFYRQRFEKQIQEQKENELEKQRQQKKGKSLQESALSGEALSKEDEDLQKEALLEKDDPEALARARHWDDWKDENPRGAGNRYNKG</sequence>
<reference evidence="2 3" key="1">
    <citation type="journal article" date="2022" name="Nat. Ecol. Evol.">
        <title>A masculinizing supergene underlies an exaggerated male reproductive morph in a spider.</title>
        <authorList>
            <person name="Hendrickx F."/>
            <person name="De Corte Z."/>
            <person name="Sonet G."/>
            <person name="Van Belleghem S.M."/>
            <person name="Kostlbacher S."/>
            <person name="Vangestel C."/>
        </authorList>
    </citation>
    <scope>NUCLEOTIDE SEQUENCE [LARGE SCALE GENOMIC DNA]</scope>
    <source>
        <strain evidence="2">W744_W776</strain>
    </source>
</reference>
<evidence type="ECO:0008006" key="4">
    <source>
        <dbReference type="Google" id="ProtNLM"/>
    </source>
</evidence>
<feature type="region of interest" description="Disordered" evidence="1">
    <location>
        <begin position="300"/>
        <end position="371"/>
    </location>
</feature>
<organism evidence="2 3">
    <name type="scientific">Oedothorax gibbosus</name>
    <dbReference type="NCBI Taxonomy" id="931172"/>
    <lineage>
        <taxon>Eukaryota</taxon>
        <taxon>Metazoa</taxon>
        <taxon>Ecdysozoa</taxon>
        <taxon>Arthropoda</taxon>
        <taxon>Chelicerata</taxon>
        <taxon>Arachnida</taxon>
        <taxon>Araneae</taxon>
        <taxon>Araneomorphae</taxon>
        <taxon>Entelegynae</taxon>
        <taxon>Araneoidea</taxon>
        <taxon>Linyphiidae</taxon>
        <taxon>Erigoninae</taxon>
        <taxon>Oedothorax</taxon>
    </lineage>
</organism>
<name>A0AAV6U4Z9_9ARAC</name>
<dbReference type="GO" id="GO:0009966">
    <property type="term" value="P:regulation of signal transduction"/>
    <property type="evidence" value="ECO:0007669"/>
    <property type="project" value="InterPro"/>
</dbReference>
<dbReference type="GO" id="GO:0051721">
    <property type="term" value="F:protein phosphatase 2A binding"/>
    <property type="evidence" value="ECO:0007669"/>
    <property type="project" value="TreeGrafter"/>
</dbReference>
<evidence type="ECO:0000256" key="1">
    <source>
        <dbReference type="SAM" id="MobiDB-lite"/>
    </source>
</evidence>
<dbReference type="Proteomes" id="UP000827092">
    <property type="component" value="Unassembled WGS sequence"/>
</dbReference>
<dbReference type="AlphaFoldDB" id="A0AAV6U4Z9"/>
<dbReference type="PANTHER" id="PTHR10933:SF9">
    <property type="entry name" value="IMMUNOGLOBULIN-BINDING PROTEIN 1"/>
    <property type="match status" value="1"/>
</dbReference>
<dbReference type="Pfam" id="PF04177">
    <property type="entry name" value="TAP42"/>
    <property type="match status" value="1"/>
</dbReference>
<gene>
    <name evidence="2" type="ORF">JTE90_017610</name>
</gene>
<feature type="compositionally biased region" description="Basic and acidic residues" evidence="1">
    <location>
        <begin position="334"/>
        <end position="361"/>
    </location>
</feature>
<dbReference type="EMBL" id="JAFNEN010000660">
    <property type="protein sequence ID" value="KAG8178913.1"/>
    <property type="molecule type" value="Genomic_DNA"/>
</dbReference>
<protein>
    <recommendedName>
        <fullName evidence="4">Immunoglobulin-binding protein 1</fullName>
    </recommendedName>
</protein>
<dbReference type="Gene3D" id="1.25.40.540">
    <property type="entry name" value="TAP42-like family"/>
    <property type="match status" value="1"/>
</dbReference>
<evidence type="ECO:0000313" key="2">
    <source>
        <dbReference type="EMBL" id="KAG8178913.1"/>
    </source>
</evidence>
<keyword evidence="3" id="KW-1185">Reference proteome</keyword>
<dbReference type="InterPro" id="IPR038511">
    <property type="entry name" value="TAP42/TAP46-like_sf"/>
</dbReference>